<dbReference type="GO" id="GO:0005524">
    <property type="term" value="F:ATP binding"/>
    <property type="evidence" value="ECO:0007669"/>
    <property type="project" value="UniProtKB-KW"/>
</dbReference>
<dbReference type="KEGG" id="vg:10328351"/>
<reference evidence="5 6" key="1">
    <citation type="journal article" date="2010" name="Environ. Microbiol.">
        <title>Genomic analysis of oceanic cyanobacterial myoviruses compared with T4-like myoviruses from diverse hosts and environments.</title>
        <authorList>
            <person name="Sullivan M.B."/>
            <person name="Huang K.H."/>
            <person name="Ignacio-Espinoza J.C."/>
            <person name="Berlin A.M."/>
            <person name="Kelly L."/>
            <person name="Weigele P.R."/>
            <person name="DeFrancesco A.S."/>
            <person name="Kern S.E."/>
            <person name="Thompson L.R."/>
            <person name="Young S."/>
            <person name="Yandava C."/>
            <person name="Fu R."/>
            <person name="Krastins B."/>
            <person name="Chase M."/>
            <person name="Sarracino D."/>
            <person name="Osburne M.S."/>
            <person name="Henn M.R."/>
            <person name="Chisholm S.W."/>
        </authorList>
    </citation>
    <scope>NUCLEOTIDE SEQUENCE [LARGE SCALE GENOMIC DNA]</scope>
    <source>
        <strain evidence="5">Syn19</strain>
    </source>
</reference>
<name>E3SQI3_9CAUD</name>
<dbReference type="EMBL" id="GU071106">
    <property type="protein sequence ID" value="ADO99339.1"/>
    <property type="molecule type" value="Genomic_DNA"/>
</dbReference>
<evidence type="ECO:0000256" key="2">
    <source>
        <dbReference type="ARBA" id="ARBA00022840"/>
    </source>
</evidence>
<organism evidence="5 6">
    <name type="scientific">Synechococcus phage Syn19</name>
    <dbReference type="NCBI Taxonomy" id="445684"/>
    <lineage>
        <taxon>Viruses</taxon>
        <taxon>Duplodnaviria</taxon>
        <taxon>Heunggongvirae</taxon>
        <taxon>Uroviricota</taxon>
        <taxon>Caudoviricetes</taxon>
        <taxon>Pantevenvirales</taxon>
        <taxon>Kyanoviridae</taxon>
        <taxon>Pontusvirus</taxon>
        <taxon>Pontusvirus syn19</taxon>
    </lineage>
</organism>
<sequence length="253" mass="28940">MARARKRNTTSNPVPPHMTAKQIKRKKPIDKSYMVPIKPLTENQTVAFEQYSLGKNLLLHGAAGTGKTFITLYLALQEVLDENTPYDKIYIVRSLVPTREIGFLPGDHEDKSALYQIPYKNMVRYMFSMPDDNSFEMLYDNLRAQETVSFWSTSFIRGVTLDNAIVIVDEFSNLNFHELDSMITRIGEDSKIMFCGDITQSDLVKENEKTGIADFIRILQSMQEFSCIEFGIDDIVRSGLVKSYLISKYNLGF</sequence>
<gene>
    <name evidence="5" type="primary">phoH</name>
    <name evidence="5" type="ORF">Syn19_219</name>
</gene>
<dbReference type="PANTHER" id="PTHR30473:SF2">
    <property type="entry name" value="PIN DOMAIN-CONTAINING PROTEIN"/>
    <property type="match status" value="1"/>
</dbReference>
<evidence type="ECO:0000313" key="6">
    <source>
        <dbReference type="Proteomes" id="UP000006535"/>
    </source>
</evidence>
<evidence type="ECO:0000256" key="1">
    <source>
        <dbReference type="ARBA" id="ARBA00022741"/>
    </source>
</evidence>
<dbReference type="SUPFAM" id="SSF52540">
    <property type="entry name" value="P-loop containing nucleoside triphosphate hydrolases"/>
    <property type="match status" value="1"/>
</dbReference>
<dbReference type="GeneID" id="10328351"/>
<dbReference type="InterPro" id="IPR027417">
    <property type="entry name" value="P-loop_NTPase"/>
</dbReference>
<proteinExistence type="predicted"/>
<dbReference type="OrthoDB" id="8501at10239"/>
<dbReference type="RefSeq" id="YP_004324051.1">
    <property type="nucleotide sequence ID" value="NC_015286.1"/>
</dbReference>
<evidence type="ECO:0000256" key="3">
    <source>
        <dbReference type="SAM" id="MobiDB-lite"/>
    </source>
</evidence>
<evidence type="ECO:0000313" key="5">
    <source>
        <dbReference type="EMBL" id="ADO99339.1"/>
    </source>
</evidence>
<dbReference type="Gene3D" id="3.40.50.300">
    <property type="entry name" value="P-loop containing nucleotide triphosphate hydrolases"/>
    <property type="match status" value="1"/>
</dbReference>
<dbReference type="PANTHER" id="PTHR30473">
    <property type="entry name" value="PROTEIN PHOH"/>
    <property type="match status" value="1"/>
</dbReference>
<dbReference type="Pfam" id="PF02562">
    <property type="entry name" value="PhoH"/>
    <property type="match status" value="1"/>
</dbReference>
<keyword evidence="6" id="KW-1185">Reference proteome</keyword>
<dbReference type="InterPro" id="IPR003714">
    <property type="entry name" value="PhoH"/>
</dbReference>
<evidence type="ECO:0000259" key="4">
    <source>
        <dbReference type="Pfam" id="PF02562"/>
    </source>
</evidence>
<feature type="domain" description="PhoH-like protein" evidence="4">
    <location>
        <begin position="37"/>
        <end position="243"/>
    </location>
</feature>
<keyword evidence="1" id="KW-0547">Nucleotide-binding</keyword>
<protein>
    <submittedName>
        <fullName evidence="5">p-starvation inducible protein</fullName>
    </submittedName>
</protein>
<dbReference type="Proteomes" id="UP000006535">
    <property type="component" value="Segment"/>
</dbReference>
<keyword evidence="2" id="KW-0067">ATP-binding</keyword>
<feature type="region of interest" description="Disordered" evidence="3">
    <location>
        <begin position="1"/>
        <end position="25"/>
    </location>
</feature>
<accession>E3SQI3</accession>
<dbReference type="InterPro" id="IPR051451">
    <property type="entry name" value="PhoH2-like"/>
</dbReference>